<protein>
    <submittedName>
        <fullName evidence="1">Uncharacterized protein</fullName>
    </submittedName>
</protein>
<reference evidence="1" key="1">
    <citation type="submission" date="2018-02" db="EMBL/GenBank/DDBJ databases">
        <title>Rhizophora mucronata_Transcriptome.</title>
        <authorList>
            <person name="Meera S.P."/>
            <person name="Sreeshan A."/>
            <person name="Augustine A."/>
        </authorList>
    </citation>
    <scope>NUCLEOTIDE SEQUENCE</scope>
    <source>
        <tissue evidence="1">Leaf</tissue>
    </source>
</reference>
<sequence>MKVKLTQRAILALFHLLCNAIMENCQCFLFLFFHFMLSCACGNAFSSDVIWQSFAVRFGC</sequence>
<organism evidence="1">
    <name type="scientific">Rhizophora mucronata</name>
    <name type="common">Asiatic mangrove</name>
    <dbReference type="NCBI Taxonomy" id="61149"/>
    <lineage>
        <taxon>Eukaryota</taxon>
        <taxon>Viridiplantae</taxon>
        <taxon>Streptophyta</taxon>
        <taxon>Embryophyta</taxon>
        <taxon>Tracheophyta</taxon>
        <taxon>Spermatophyta</taxon>
        <taxon>Magnoliopsida</taxon>
        <taxon>eudicotyledons</taxon>
        <taxon>Gunneridae</taxon>
        <taxon>Pentapetalae</taxon>
        <taxon>rosids</taxon>
        <taxon>fabids</taxon>
        <taxon>Malpighiales</taxon>
        <taxon>Rhizophoraceae</taxon>
        <taxon>Rhizophora</taxon>
    </lineage>
</organism>
<dbReference type="EMBL" id="GGEC01079040">
    <property type="protein sequence ID" value="MBX59524.1"/>
    <property type="molecule type" value="Transcribed_RNA"/>
</dbReference>
<accession>A0A2P2PXP4</accession>
<evidence type="ECO:0000313" key="1">
    <source>
        <dbReference type="EMBL" id="MBX59524.1"/>
    </source>
</evidence>
<name>A0A2P2PXP4_RHIMU</name>
<proteinExistence type="predicted"/>
<dbReference type="AlphaFoldDB" id="A0A2P2PXP4"/>